<name>A0A9J6REG8_9BACI</name>
<organism evidence="1 2">
    <name type="scientific">Natronobacillus azotifigens</name>
    <dbReference type="NCBI Taxonomy" id="472978"/>
    <lineage>
        <taxon>Bacteria</taxon>
        <taxon>Bacillati</taxon>
        <taxon>Bacillota</taxon>
        <taxon>Bacilli</taxon>
        <taxon>Bacillales</taxon>
        <taxon>Bacillaceae</taxon>
        <taxon>Natronobacillus</taxon>
    </lineage>
</organism>
<reference evidence="1" key="1">
    <citation type="submission" date="2022-11" db="EMBL/GenBank/DDBJ databases">
        <title>WGS of Natronobacillus azotifigens 24KS-1, an anaerobic diazotrophic haloalkaliphile from soda-rich habitats.</title>
        <authorList>
            <person name="Sorokin D.Y."/>
            <person name="Merkel A.Y."/>
        </authorList>
    </citation>
    <scope>NUCLEOTIDE SEQUENCE</scope>
    <source>
        <strain evidence="1">24KS-1</strain>
    </source>
</reference>
<gene>
    <name evidence="1" type="ORF">OWO01_11170</name>
</gene>
<evidence type="ECO:0000313" key="1">
    <source>
        <dbReference type="EMBL" id="MCZ0703782.1"/>
    </source>
</evidence>
<evidence type="ECO:0000313" key="2">
    <source>
        <dbReference type="Proteomes" id="UP001084197"/>
    </source>
</evidence>
<dbReference type="RefSeq" id="WP_268780547.1">
    <property type="nucleotide sequence ID" value="NZ_JAPRAT010000022.1"/>
</dbReference>
<dbReference type="AlphaFoldDB" id="A0A9J6REG8"/>
<dbReference type="EMBL" id="JAPRAT010000022">
    <property type="protein sequence ID" value="MCZ0703782.1"/>
    <property type="molecule type" value="Genomic_DNA"/>
</dbReference>
<protein>
    <submittedName>
        <fullName evidence="1">Uncharacterized protein</fullName>
    </submittedName>
</protein>
<proteinExistence type="predicted"/>
<accession>A0A9J6REG8</accession>
<sequence length="70" mass="7836">MMKLQINIRNITINSMNALGSINVGKVFFAENRSSSIQVPKSDYEENELDEDKLLEMVPSMSSVPTATEE</sequence>
<keyword evidence="2" id="KW-1185">Reference proteome</keyword>
<comment type="caution">
    <text evidence="1">The sequence shown here is derived from an EMBL/GenBank/DDBJ whole genome shotgun (WGS) entry which is preliminary data.</text>
</comment>
<dbReference type="Proteomes" id="UP001084197">
    <property type="component" value="Unassembled WGS sequence"/>
</dbReference>